<dbReference type="InterPro" id="IPR033900">
    <property type="entry name" value="Gram_neg_porin_domain"/>
</dbReference>
<keyword evidence="3" id="KW-0813">Transport</keyword>
<comment type="subcellular location">
    <subcellularLocation>
        <location evidence="1">Cell outer membrane</location>
        <topology evidence="1">Multi-pass membrane protein</topology>
    </subcellularLocation>
</comment>
<feature type="domain" description="Porin" evidence="12">
    <location>
        <begin position="9"/>
        <end position="312"/>
    </location>
</feature>
<dbReference type="PANTHER" id="PTHR34501">
    <property type="entry name" value="PROTEIN YDDL-RELATED"/>
    <property type="match status" value="1"/>
</dbReference>
<evidence type="ECO:0000256" key="9">
    <source>
        <dbReference type="ARBA" id="ARBA00023136"/>
    </source>
</evidence>
<keyword evidence="4" id="KW-1134">Transmembrane beta strand</keyword>
<organism evidence="13 14">
    <name type="scientific">Massilia oculi</name>
    <dbReference type="NCBI Taxonomy" id="945844"/>
    <lineage>
        <taxon>Bacteria</taxon>
        <taxon>Pseudomonadati</taxon>
        <taxon>Pseudomonadota</taxon>
        <taxon>Betaproteobacteria</taxon>
        <taxon>Burkholderiales</taxon>
        <taxon>Oxalobacteraceae</taxon>
        <taxon>Telluria group</taxon>
        <taxon>Massilia</taxon>
    </lineage>
</organism>
<evidence type="ECO:0000256" key="6">
    <source>
        <dbReference type="ARBA" id="ARBA00022729"/>
    </source>
</evidence>
<dbReference type="Gene3D" id="2.40.160.10">
    <property type="entry name" value="Porin"/>
    <property type="match status" value="1"/>
</dbReference>
<feature type="signal peptide" evidence="11">
    <location>
        <begin position="1"/>
        <end position="20"/>
    </location>
</feature>
<evidence type="ECO:0000256" key="4">
    <source>
        <dbReference type="ARBA" id="ARBA00022452"/>
    </source>
</evidence>
<dbReference type="KEGG" id="mtim:DIR46_21180"/>
<evidence type="ECO:0000256" key="8">
    <source>
        <dbReference type="ARBA" id="ARBA00023114"/>
    </source>
</evidence>
<sequence length="346" mass="36137">MKKILAAGTVGILCAGGAAAQSNVVVYGVLDTYMGYTNAEGAGNVLSLDSGAYQASRVGLRGAESLGDGLRATWQLESGLASDTGAQHDAGRVFNRQAWVGLGGNWGELRVGRQNSSNFLMIARLDTFAGATYGSFLNNVSAYTPRYDNVVGYLSPVVSGFKLQAYYSLGERSDPHDGMSTAVLAGEYEKGPLYLGVSSSRQKSANGQETTQSTFAGGAYDYGRGVVYLGYYRGNNLGAAPATNVRGSYYSAYSLSANFRLGGGTTIGAGLGWGVDGTSNDRDARQISLIAMHDLSKRTMLYATLAHLVNDGGAAFTFSAAAPIPKNVPAAGGNVDGVQFGIRHLF</sequence>
<dbReference type="Proteomes" id="UP000245820">
    <property type="component" value="Chromosome"/>
</dbReference>
<evidence type="ECO:0000256" key="5">
    <source>
        <dbReference type="ARBA" id="ARBA00022692"/>
    </source>
</evidence>
<protein>
    <submittedName>
        <fullName evidence="13">Porin</fullName>
    </submittedName>
</protein>
<keyword evidence="8" id="KW-0626">Porin</keyword>
<evidence type="ECO:0000256" key="2">
    <source>
        <dbReference type="ARBA" id="ARBA00011233"/>
    </source>
</evidence>
<evidence type="ECO:0000256" key="10">
    <source>
        <dbReference type="ARBA" id="ARBA00023237"/>
    </source>
</evidence>
<keyword evidence="6 11" id="KW-0732">Signal</keyword>
<dbReference type="GO" id="GO:0046930">
    <property type="term" value="C:pore complex"/>
    <property type="evidence" value="ECO:0007669"/>
    <property type="project" value="UniProtKB-KW"/>
</dbReference>
<dbReference type="EMBL" id="CP029343">
    <property type="protein sequence ID" value="AWL06697.1"/>
    <property type="molecule type" value="Genomic_DNA"/>
</dbReference>
<dbReference type="SUPFAM" id="SSF56935">
    <property type="entry name" value="Porins"/>
    <property type="match status" value="1"/>
</dbReference>
<accession>A0A2S2DMZ4</accession>
<keyword evidence="7" id="KW-0406">Ion transport</keyword>
<evidence type="ECO:0000256" key="1">
    <source>
        <dbReference type="ARBA" id="ARBA00004571"/>
    </source>
</evidence>
<dbReference type="InterPro" id="IPR050298">
    <property type="entry name" value="Gram-neg_bact_OMP"/>
</dbReference>
<evidence type="ECO:0000259" key="12">
    <source>
        <dbReference type="Pfam" id="PF13609"/>
    </source>
</evidence>
<dbReference type="RefSeq" id="WP_109347005.1">
    <property type="nucleotide sequence ID" value="NZ_CP029343.1"/>
</dbReference>
<dbReference type="OrthoDB" id="8576858at2"/>
<dbReference type="GO" id="GO:0006811">
    <property type="term" value="P:monoatomic ion transport"/>
    <property type="evidence" value="ECO:0007669"/>
    <property type="project" value="UniProtKB-KW"/>
</dbReference>
<feature type="chain" id="PRO_5015639304" evidence="11">
    <location>
        <begin position="21"/>
        <end position="346"/>
    </location>
</feature>
<keyword evidence="9" id="KW-0472">Membrane</keyword>
<reference evidence="13 14" key="1">
    <citation type="submission" date="2018-05" db="EMBL/GenBank/DDBJ databases">
        <title>Complete genome sequence of Massilia oculi sp. nov. CCUG 43427T (=DSM 26321T), the type strain of M. oculi, and comparison with genome sequences of other Massilia strains.</title>
        <authorList>
            <person name="Zhu B."/>
        </authorList>
    </citation>
    <scope>NUCLEOTIDE SEQUENCE [LARGE SCALE GENOMIC DNA]</scope>
    <source>
        <strain evidence="13 14">CCUG 43427</strain>
    </source>
</reference>
<evidence type="ECO:0000256" key="7">
    <source>
        <dbReference type="ARBA" id="ARBA00023065"/>
    </source>
</evidence>
<evidence type="ECO:0000256" key="11">
    <source>
        <dbReference type="SAM" id="SignalP"/>
    </source>
</evidence>
<name>A0A2S2DMZ4_9BURK</name>
<evidence type="ECO:0000256" key="3">
    <source>
        <dbReference type="ARBA" id="ARBA00022448"/>
    </source>
</evidence>
<dbReference type="InterPro" id="IPR002299">
    <property type="entry name" value="Porin_Neis"/>
</dbReference>
<dbReference type="PRINTS" id="PR00184">
    <property type="entry name" value="NEISSPPORIN"/>
</dbReference>
<keyword evidence="10" id="KW-0998">Cell outer membrane</keyword>
<dbReference type="InterPro" id="IPR023614">
    <property type="entry name" value="Porin_dom_sf"/>
</dbReference>
<dbReference type="PANTHER" id="PTHR34501:SF9">
    <property type="entry name" value="MAJOR OUTER MEMBRANE PROTEIN P.IA"/>
    <property type="match status" value="1"/>
</dbReference>
<gene>
    <name evidence="13" type="ORF">DIR46_21180</name>
</gene>
<evidence type="ECO:0000313" key="14">
    <source>
        <dbReference type="Proteomes" id="UP000245820"/>
    </source>
</evidence>
<evidence type="ECO:0000313" key="13">
    <source>
        <dbReference type="EMBL" id="AWL06697.1"/>
    </source>
</evidence>
<keyword evidence="14" id="KW-1185">Reference proteome</keyword>
<keyword evidence="5" id="KW-0812">Transmembrane</keyword>
<dbReference type="CDD" id="cd00342">
    <property type="entry name" value="gram_neg_porins"/>
    <property type="match status" value="1"/>
</dbReference>
<dbReference type="GO" id="GO:0015288">
    <property type="term" value="F:porin activity"/>
    <property type="evidence" value="ECO:0007669"/>
    <property type="project" value="UniProtKB-KW"/>
</dbReference>
<dbReference type="AlphaFoldDB" id="A0A2S2DMZ4"/>
<comment type="subunit">
    <text evidence="2">Homotrimer.</text>
</comment>
<proteinExistence type="predicted"/>
<dbReference type="GO" id="GO:0009279">
    <property type="term" value="C:cell outer membrane"/>
    <property type="evidence" value="ECO:0007669"/>
    <property type="project" value="UniProtKB-SubCell"/>
</dbReference>
<dbReference type="Pfam" id="PF13609">
    <property type="entry name" value="Porin_4"/>
    <property type="match status" value="1"/>
</dbReference>